<sequence>MCTKPTPHRHSIHCFLPPHILTEIAKNGTTAQREFAIDTLSVDNSFRTFRATNVASGIQKQVLAAMAGTTAELKRTIYDAGNDQSLPGNVVRTEGSGSSGDPAVDEAYDGLGATYDLFFEEFSRNSIDDAGLPLDATVHYDVDYDNAFWNGSQMVFGDGDGTLFTRFTASIDVIGHELTHGVTEVEAGLVYQGQSGALNESISDVFGSLVKQYGLKQKADEADWLIGAQLFTEPGPDRQAIRSMKAPGTAYNDSVLGKDPQPAKMADYVVTVKDNGGVHINSGIPNHAFYLAAVAIGGFAWERAGKIWYDSLLDARLKPKSTFKAFAKLTKSNAEKLFGAGSDEAKAVVQAWKDVGVL</sequence>
<dbReference type="RefSeq" id="WP_155711970.1">
    <property type="nucleotide sequence ID" value="NZ_BMWU01000008.1"/>
</dbReference>
<dbReference type="Proteomes" id="UP000431684">
    <property type="component" value="Unassembled WGS sequence"/>
</dbReference>
<dbReference type="EC" id="3.4.24.-" evidence="8"/>
<dbReference type="Pfam" id="PF01447">
    <property type="entry name" value="Peptidase_M4"/>
    <property type="match status" value="1"/>
</dbReference>
<evidence type="ECO:0000259" key="10">
    <source>
        <dbReference type="Pfam" id="PF02868"/>
    </source>
</evidence>
<dbReference type="EMBL" id="WNWM01000002">
    <property type="protein sequence ID" value="MUI16410.1"/>
    <property type="molecule type" value="Genomic_DNA"/>
</dbReference>
<dbReference type="InterPro" id="IPR023612">
    <property type="entry name" value="Peptidase_M4"/>
</dbReference>
<keyword evidence="12" id="KW-1185">Reference proteome</keyword>
<dbReference type="GO" id="GO:0004222">
    <property type="term" value="F:metalloendopeptidase activity"/>
    <property type="evidence" value="ECO:0007669"/>
    <property type="project" value="UniProtKB-UniRule"/>
</dbReference>
<dbReference type="Gene3D" id="3.10.170.10">
    <property type="match status" value="1"/>
</dbReference>
<feature type="domain" description="Peptidase M4 C-terminal" evidence="10">
    <location>
        <begin position="187"/>
        <end position="357"/>
    </location>
</feature>
<comment type="similarity">
    <text evidence="1 8">Belongs to the peptidase M4 family.</text>
</comment>
<comment type="cofactor">
    <cofactor evidence="8">
        <name>Zn(2+)</name>
        <dbReference type="ChEBI" id="CHEBI:29105"/>
    </cofactor>
</comment>
<comment type="subcellular location">
    <subcellularLocation>
        <location evidence="8">Secreted</location>
    </subcellularLocation>
</comment>
<dbReference type="Gene3D" id="1.10.390.10">
    <property type="entry name" value="Neutral Protease Domain 2"/>
    <property type="match status" value="1"/>
</dbReference>
<feature type="domain" description="Peptidase M4" evidence="9">
    <location>
        <begin position="77"/>
        <end position="184"/>
    </location>
</feature>
<evidence type="ECO:0000256" key="2">
    <source>
        <dbReference type="ARBA" id="ARBA00022670"/>
    </source>
</evidence>
<proteinExistence type="inferred from homology"/>
<keyword evidence="8" id="KW-0964">Secreted</keyword>
<keyword evidence="5 8" id="KW-0862">Zinc</keyword>
<dbReference type="OrthoDB" id="5378341at2"/>
<evidence type="ECO:0000256" key="3">
    <source>
        <dbReference type="ARBA" id="ARBA00022723"/>
    </source>
</evidence>
<dbReference type="AlphaFoldDB" id="A0A6I3XP93"/>
<dbReference type="GO" id="GO:0006508">
    <property type="term" value="P:proteolysis"/>
    <property type="evidence" value="ECO:0007669"/>
    <property type="project" value="UniProtKB-KW"/>
</dbReference>
<gene>
    <name evidence="11" type="ORF">GJV26_28720</name>
</gene>
<dbReference type="InterPro" id="IPR001570">
    <property type="entry name" value="Peptidase_M4_C_domain"/>
</dbReference>
<dbReference type="Pfam" id="PF02868">
    <property type="entry name" value="Peptidase_M4_C"/>
    <property type="match status" value="1"/>
</dbReference>
<dbReference type="PANTHER" id="PTHR43579:SF1">
    <property type="entry name" value="NEUTRAL METALLOPROTEINASE"/>
    <property type="match status" value="1"/>
</dbReference>
<dbReference type="SUPFAM" id="SSF55486">
    <property type="entry name" value="Metalloproteases ('zincins'), catalytic domain"/>
    <property type="match status" value="1"/>
</dbReference>
<evidence type="ECO:0000313" key="12">
    <source>
        <dbReference type="Proteomes" id="UP000431684"/>
    </source>
</evidence>
<keyword evidence="4 8" id="KW-0378">Hydrolase</keyword>
<evidence type="ECO:0000259" key="9">
    <source>
        <dbReference type="Pfam" id="PF01447"/>
    </source>
</evidence>
<comment type="function">
    <text evidence="8">Extracellular zinc metalloprotease.</text>
</comment>
<evidence type="ECO:0000313" key="11">
    <source>
        <dbReference type="EMBL" id="MUI16410.1"/>
    </source>
</evidence>
<keyword evidence="3" id="KW-0479">Metal-binding</keyword>
<name>A0A6I3XP93_9BURK</name>
<dbReference type="GO" id="GO:0005576">
    <property type="term" value="C:extracellular region"/>
    <property type="evidence" value="ECO:0007669"/>
    <property type="project" value="UniProtKB-SubCell"/>
</dbReference>
<evidence type="ECO:0000256" key="6">
    <source>
        <dbReference type="ARBA" id="ARBA00023049"/>
    </source>
</evidence>
<evidence type="ECO:0000256" key="4">
    <source>
        <dbReference type="ARBA" id="ARBA00022801"/>
    </source>
</evidence>
<evidence type="ECO:0000256" key="1">
    <source>
        <dbReference type="ARBA" id="ARBA00009388"/>
    </source>
</evidence>
<keyword evidence="2 8" id="KW-0645">Protease</keyword>
<protein>
    <recommendedName>
        <fullName evidence="8">Neutral metalloproteinase</fullName>
        <ecNumber evidence="8">3.4.24.-</ecNumber>
    </recommendedName>
</protein>
<evidence type="ECO:0000256" key="7">
    <source>
        <dbReference type="PIRSR" id="PIRSR623612-1"/>
    </source>
</evidence>
<dbReference type="PANTHER" id="PTHR43579">
    <property type="match status" value="1"/>
</dbReference>
<keyword evidence="6 8" id="KW-0482">Metalloprotease</keyword>
<comment type="caution">
    <text evidence="11">The sequence shown here is derived from an EMBL/GenBank/DDBJ whole genome shotgun (WGS) entry which is preliminary data.</text>
</comment>
<dbReference type="PRINTS" id="PR00730">
    <property type="entry name" value="THERMOLYSIN"/>
</dbReference>
<evidence type="ECO:0000256" key="5">
    <source>
        <dbReference type="ARBA" id="ARBA00022833"/>
    </source>
</evidence>
<evidence type="ECO:0000256" key="8">
    <source>
        <dbReference type="RuleBase" id="RU366073"/>
    </source>
</evidence>
<dbReference type="InterPro" id="IPR013856">
    <property type="entry name" value="Peptidase_M4_domain"/>
</dbReference>
<accession>A0A6I3XP93</accession>
<dbReference type="InterPro" id="IPR052759">
    <property type="entry name" value="Metalloprotease_M4"/>
</dbReference>
<dbReference type="CDD" id="cd09597">
    <property type="entry name" value="M4_TLP"/>
    <property type="match status" value="1"/>
</dbReference>
<reference evidence="11 12" key="1">
    <citation type="submission" date="2019-11" db="EMBL/GenBank/DDBJ databases">
        <title>Draft Genome Sequences of Six Type Strains of the Genus Massilia.</title>
        <authorList>
            <person name="Miess H."/>
            <person name="Frediansyah A."/>
            <person name="Goeker M."/>
            <person name="Gross H."/>
        </authorList>
    </citation>
    <scope>NUCLEOTIDE SEQUENCE [LARGE SCALE GENOMIC DNA]</scope>
    <source>
        <strain evidence="11 12">DSM 17513</strain>
    </source>
</reference>
<feature type="active site" evidence="7">
    <location>
        <position position="177"/>
    </location>
</feature>
<dbReference type="InterPro" id="IPR027268">
    <property type="entry name" value="Peptidase_M4/M1_CTD_sf"/>
</dbReference>
<dbReference type="GO" id="GO:0046872">
    <property type="term" value="F:metal ion binding"/>
    <property type="evidence" value="ECO:0007669"/>
    <property type="project" value="UniProtKB-UniRule"/>
</dbReference>
<feature type="active site" description="Proton donor" evidence="7">
    <location>
        <position position="279"/>
    </location>
</feature>
<organism evidence="11 12">
    <name type="scientific">Pseudoduganella dura</name>
    <dbReference type="NCBI Taxonomy" id="321982"/>
    <lineage>
        <taxon>Bacteria</taxon>
        <taxon>Pseudomonadati</taxon>
        <taxon>Pseudomonadota</taxon>
        <taxon>Betaproteobacteria</taxon>
        <taxon>Burkholderiales</taxon>
        <taxon>Oxalobacteraceae</taxon>
        <taxon>Telluria group</taxon>
        <taxon>Pseudoduganella</taxon>
    </lineage>
</organism>